<gene>
    <name evidence="4" type="ORF">B4U79_03148</name>
</gene>
<sequence length="263" mass="30493">ICLISRRNLWIKFNEWMKSVWAPELREDRFQFISSNLNLFIYPDALVEDYLKLCALDNTWMGLSHAVREKLNSEFQIPEKLRSLRGKLIYFSLGFTGSAAIELMKRLISILSKSKHRFIIAKGHFLTDYELPPNICGETFVPQVEILPLVDLVITHGGNNSLLETRYFAKPLIILPLAFDQHDNAQRVVEKRIGLKFNPFTVGEHELLQAIDDLLIDSEMLARVKRISKEMHQSESMDRIVDRIEKIAENPTLPPLREQFSTK</sequence>
<dbReference type="SUPFAM" id="SSF53756">
    <property type="entry name" value="UDP-Glycosyltransferase/glycogen phosphorylase"/>
    <property type="match status" value="1"/>
</dbReference>
<dbReference type="PANTHER" id="PTHR48043">
    <property type="entry name" value="EG:EG0003.4 PROTEIN-RELATED"/>
    <property type="match status" value="1"/>
</dbReference>
<comment type="caution">
    <text evidence="4">The sequence shown here is derived from an EMBL/GenBank/DDBJ whole genome shotgun (WGS) entry which is preliminary data.</text>
</comment>
<accession>A0A443Q897</accession>
<evidence type="ECO:0000256" key="3">
    <source>
        <dbReference type="ARBA" id="ARBA00022679"/>
    </source>
</evidence>
<dbReference type="AlphaFoldDB" id="A0A443Q897"/>
<organism evidence="4 5">
    <name type="scientific">Dinothrombium tinctorium</name>
    <dbReference type="NCBI Taxonomy" id="1965070"/>
    <lineage>
        <taxon>Eukaryota</taxon>
        <taxon>Metazoa</taxon>
        <taxon>Ecdysozoa</taxon>
        <taxon>Arthropoda</taxon>
        <taxon>Chelicerata</taxon>
        <taxon>Arachnida</taxon>
        <taxon>Acari</taxon>
        <taxon>Acariformes</taxon>
        <taxon>Trombidiformes</taxon>
        <taxon>Prostigmata</taxon>
        <taxon>Anystina</taxon>
        <taxon>Parasitengona</taxon>
        <taxon>Trombidioidea</taxon>
        <taxon>Trombidiidae</taxon>
        <taxon>Dinothrombium</taxon>
    </lineage>
</organism>
<proteinExistence type="inferred from homology"/>
<keyword evidence="5" id="KW-1185">Reference proteome</keyword>
<name>A0A443Q897_9ACAR</name>
<dbReference type="EMBL" id="NCKU01016128">
    <property type="protein sequence ID" value="RWR99254.1"/>
    <property type="molecule type" value="Genomic_DNA"/>
</dbReference>
<dbReference type="InterPro" id="IPR050271">
    <property type="entry name" value="UDP-glycosyltransferase"/>
</dbReference>
<dbReference type="OrthoDB" id="6507955at2759"/>
<comment type="similarity">
    <text evidence="1">Belongs to the UDP-glycosyltransferase family.</text>
</comment>
<feature type="non-terminal residue" evidence="4">
    <location>
        <position position="1"/>
    </location>
</feature>
<dbReference type="PANTHER" id="PTHR48043:SF145">
    <property type="entry name" value="FI06409P-RELATED"/>
    <property type="match status" value="1"/>
</dbReference>
<dbReference type="CDD" id="cd03784">
    <property type="entry name" value="GT1_Gtf-like"/>
    <property type="match status" value="1"/>
</dbReference>
<evidence type="ECO:0000256" key="2">
    <source>
        <dbReference type="ARBA" id="ARBA00022676"/>
    </source>
</evidence>
<dbReference type="InterPro" id="IPR002213">
    <property type="entry name" value="UDP_glucos_trans"/>
</dbReference>
<evidence type="ECO:0000256" key="1">
    <source>
        <dbReference type="ARBA" id="ARBA00009995"/>
    </source>
</evidence>
<dbReference type="Gene3D" id="3.40.50.2000">
    <property type="entry name" value="Glycogen Phosphorylase B"/>
    <property type="match status" value="2"/>
</dbReference>
<reference evidence="4 5" key="1">
    <citation type="journal article" date="2018" name="Gigascience">
        <title>Genomes of trombidid mites reveal novel predicted allergens and laterally-transferred genes associated with secondary metabolism.</title>
        <authorList>
            <person name="Dong X."/>
            <person name="Chaisiri K."/>
            <person name="Xia D."/>
            <person name="Armstrong S.D."/>
            <person name="Fang Y."/>
            <person name="Donnelly M.J."/>
            <person name="Kadowaki T."/>
            <person name="McGarry J.W."/>
            <person name="Darby A.C."/>
            <person name="Makepeace B.L."/>
        </authorList>
    </citation>
    <scope>NUCLEOTIDE SEQUENCE [LARGE SCALE GENOMIC DNA]</scope>
    <source>
        <strain evidence="4">UoL-WK</strain>
    </source>
</reference>
<dbReference type="Proteomes" id="UP000285301">
    <property type="component" value="Unassembled WGS sequence"/>
</dbReference>
<dbReference type="Pfam" id="PF00201">
    <property type="entry name" value="UDPGT"/>
    <property type="match status" value="1"/>
</dbReference>
<dbReference type="GO" id="GO:0008194">
    <property type="term" value="F:UDP-glycosyltransferase activity"/>
    <property type="evidence" value="ECO:0007669"/>
    <property type="project" value="InterPro"/>
</dbReference>
<keyword evidence="3 4" id="KW-0808">Transferase</keyword>
<evidence type="ECO:0000313" key="4">
    <source>
        <dbReference type="EMBL" id="RWR99254.1"/>
    </source>
</evidence>
<protein>
    <submittedName>
        <fullName evidence="4">Glycosyl transferase-like protein</fullName>
    </submittedName>
</protein>
<keyword evidence="2" id="KW-0328">Glycosyltransferase</keyword>
<evidence type="ECO:0000313" key="5">
    <source>
        <dbReference type="Proteomes" id="UP000285301"/>
    </source>
</evidence>